<feature type="transmembrane region" description="Helical" evidence="1">
    <location>
        <begin position="109"/>
        <end position="130"/>
    </location>
</feature>
<dbReference type="RefSeq" id="WP_207154479.1">
    <property type="nucleotide sequence ID" value="NZ_AP024484.1"/>
</dbReference>
<keyword evidence="1" id="KW-1133">Transmembrane helix</keyword>
<feature type="transmembrane region" description="Helical" evidence="1">
    <location>
        <begin position="50"/>
        <end position="74"/>
    </location>
</feature>
<keyword evidence="3" id="KW-1185">Reference proteome</keyword>
<evidence type="ECO:0000313" key="2">
    <source>
        <dbReference type="EMBL" id="BCS84295.1"/>
    </source>
</evidence>
<organism evidence="2 3">
    <name type="scientific">Prevotella herbatica</name>
    <dbReference type="NCBI Taxonomy" id="2801997"/>
    <lineage>
        <taxon>Bacteria</taxon>
        <taxon>Pseudomonadati</taxon>
        <taxon>Bacteroidota</taxon>
        <taxon>Bacteroidia</taxon>
        <taxon>Bacteroidales</taxon>
        <taxon>Prevotellaceae</taxon>
        <taxon>Prevotella</taxon>
    </lineage>
</organism>
<name>A0ABN6EEI2_9BACT</name>
<feature type="transmembrane region" description="Helical" evidence="1">
    <location>
        <begin position="12"/>
        <end position="30"/>
    </location>
</feature>
<sequence>MSNYSVKDGTRVVRIACAVLFVSFTFLYLYDYQDDILAMAQHVLSDGLTHYNRTIGAVLITVVLWLLQIGFYALFRLQGRAHAVTFFPSLLTLTVITSPDNSIDEGFSFGAWLVAWPVLMLICTGVMWYARQVQQYEPVDSSKGFLSRRAWINYVTMCAMFVFVGLFSNHNDVFHYRMHVESCLNDSLFDEALATGEKSNKTDSSLTSLRIHALAEKNQLGERLFEYPLVGGSAAMLPNGKSVKYLMYPEKNLYKNLGCWLKQHMSTMHYLKFIHQHKLATKSAHDYLLCAYLLDGNLDAFVHSIGLYYDIHGQMPKHYREALTLYNHLRSNPFISYRSTIMETDFQDFQTLIHKYNNPVERAAALRDTYGNTYWWYYYNQYSCKSKYSL</sequence>
<keyword evidence="1" id="KW-0472">Membrane</keyword>
<protein>
    <submittedName>
        <fullName evidence="2">Uncharacterized protein</fullName>
    </submittedName>
</protein>
<keyword evidence="1" id="KW-0812">Transmembrane</keyword>
<proteinExistence type="predicted"/>
<dbReference type="EMBL" id="AP024484">
    <property type="protein sequence ID" value="BCS84295.1"/>
    <property type="molecule type" value="Genomic_DNA"/>
</dbReference>
<accession>A0ABN6EEI2</accession>
<evidence type="ECO:0000313" key="3">
    <source>
        <dbReference type="Proteomes" id="UP001319045"/>
    </source>
</evidence>
<feature type="transmembrane region" description="Helical" evidence="1">
    <location>
        <begin position="151"/>
        <end position="168"/>
    </location>
</feature>
<dbReference type="Proteomes" id="UP001319045">
    <property type="component" value="Chromosome"/>
</dbReference>
<dbReference type="InterPro" id="IPR045692">
    <property type="entry name" value="DUF6057"/>
</dbReference>
<reference evidence="2 3" key="1">
    <citation type="journal article" date="2022" name="Int. J. Syst. Evol. Microbiol.">
        <title>Prevotella herbatica sp. nov., a plant polysaccharide-decomposing anaerobic bacterium isolated from a methanogenic reactor.</title>
        <authorList>
            <person name="Uek A."/>
            <person name="Tonouchi A."/>
            <person name="Kaku N."/>
            <person name="Ueki K."/>
        </authorList>
    </citation>
    <scope>NUCLEOTIDE SEQUENCE [LARGE SCALE GENOMIC DNA]</scope>
    <source>
        <strain evidence="2 3">WR041</strain>
    </source>
</reference>
<feature type="transmembrane region" description="Helical" evidence="1">
    <location>
        <begin position="81"/>
        <end position="97"/>
    </location>
</feature>
<gene>
    <name evidence="2" type="ORF">prwr041_01880</name>
</gene>
<dbReference type="Pfam" id="PF19529">
    <property type="entry name" value="DUF6057"/>
    <property type="match status" value="1"/>
</dbReference>
<evidence type="ECO:0000256" key="1">
    <source>
        <dbReference type="SAM" id="Phobius"/>
    </source>
</evidence>